<evidence type="ECO:0000313" key="3">
    <source>
        <dbReference type="Proteomes" id="UP000800093"/>
    </source>
</evidence>
<feature type="domain" description="F-box" evidence="1">
    <location>
        <begin position="36"/>
        <end position="69"/>
    </location>
</feature>
<reference evidence="3" key="1">
    <citation type="journal article" date="2020" name="Stud. Mycol.">
        <title>101 Dothideomycetes genomes: A test case for predicting lifestyles and emergence of pathogens.</title>
        <authorList>
            <person name="Haridas S."/>
            <person name="Albert R."/>
            <person name="Binder M."/>
            <person name="Bloem J."/>
            <person name="LaButti K."/>
            <person name="Salamov A."/>
            <person name="Andreopoulos B."/>
            <person name="Baker S."/>
            <person name="Barry K."/>
            <person name="Bills G."/>
            <person name="Bluhm B."/>
            <person name="Cannon C."/>
            <person name="Castanera R."/>
            <person name="Culley D."/>
            <person name="Daum C."/>
            <person name="Ezra D."/>
            <person name="Gonzalez J."/>
            <person name="Henrissat B."/>
            <person name="Kuo A."/>
            <person name="Liang C."/>
            <person name="Lipzen A."/>
            <person name="Lutzoni F."/>
            <person name="Magnuson J."/>
            <person name="Mondo S."/>
            <person name="Nolan M."/>
            <person name="Ohm R."/>
            <person name="Pangilinan J."/>
            <person name="Park H.-J."/>
            <person name="Ramirez L."/>
            <person name="Alfaro M."/>
            <person name="Sun H."/>
            <person name="Tritt A."/>
            <person name="Yoshinaga Y."/>
            <person name="Zwiers L.-H."/>
            <person name="Turgeon B."/>
            <person name="Goodwin S."/>
            <person name="Spatafora J."/>
            <person name="Crous P."/>
            <person name="Grigoriev I."/>
        </authorList>
    </citation>
    <scope>NUCLEOTIDE SEQUENCE [LARGE SCALE GENOMIC DNA]</scope>
    <source>
        <strain evidence="3">CBS 304.66</strain>
    </source>
</reference>
<dbReference type="Pfam" id="PF00646">
    <property type="entry name" value="F-box"/>
    <property type="match status" value="1"/>
</dbReference>
<accession>A0A9P4MXS0</accession>
<organism evidence="2 3">
    <name type="scientific">Lojkania enalia</name>
    <dbReference type="NCBI Taxonomy" id="147567"/>
    <lineage>
        <taxon>Eukaryota</taxon>
        <taxon>Fungi</taxon>
        <taxon>Dikarya</taxon>
        <taxon>Ascomycota</taxon>
        <taxon>Pezizomycotina</taxon>
        <taxon>Dothideomycetes</taxon>
        <taxon>Pleosporomycetidae</taxon>
        <taxon>Pleosporales</taxon>
        <taxon>Pleosporales incertae sedis</taxon>
        <taxon>Lojkania</taxon>
    </lineage>
</organism>
<dbReference type="InterPro" id="IPR001810">
    <property type="entry name" value="F-box_dom"/>
</dbReference>
<name>A0A9P4MXS0_9PLEO</name>
<sequence>MAHPVAKAAVLRPMTRQKTLRRRQSSATQEALEIYELLELILLHLPMRDLLLSQRVCSRWHLTISSSKRLQQRLFLLPRDPLANPRLAYANELLLEIFGYDFTAPLLFGGMLIYLDRVPSPKHFEELITLTSFPKRAASFNFTSVDKCPSYSSDARLRYANASWRRMLLTQPPVTHVSVLDFRVAPDYDDCFCEGAVNIDGVRMGELVDLGARVLE</sequence>
<dbReference type="Gene3D" id="1.20.1280.50">
    <property type="match status" value="1"/>
</dbReference>
<gene>
    <name evidence="2" type="ORF">CC78DRAFT_538266</name>
</gene>
<keyword evidence="3" id="KW-1185">Reference proteome</keyword>
<dbReference type="Proteomes" id="UP000800093">
    <property type="component" value="Unassembled WGS sequence"/>
</dbReference>
<dbReference type="SUPFAM" id="SSF81383">
    <property type="entry name" value="F-box domain"/>
    <property type="match status" value="1"/>
</dbReference>
<comment type="caution">
    <text evidence="2">The sequence shown here is derived from an EMBL/GenBank/DDBJ whole genome shotgun (WGS) entry which is preliminary data.</text>
</comment>
<dbReference type="EMBL" id="ML986842">
    <property type="protein sequence ID" value="KAF2257788.1"/>
    <property type="molecule type" value="Genomic_DNA"/>
</dbReference>
<evidence type="ECO:0000259" key="1">
    <source>
        <dbReference type="Pfam" id="PF00646"/>
    </source>
</evidence>
<evidence type="ECO:0000313" key="2">
    <source>
        <dbReference type="EMBL" id="KAF2257788.1"/>
    </source>
</evidence>
<dbReference type="OrthoDB" id="3800738at2759"/>
<protein>
    <recommendedName>
        <fullName evidence="1">F-box domain-containing protein</fullName>
    </recommendedName>
</protein>
<dbReference type="AlphaFoldDB" id="A0A9P4MXS0"/>
<proteinExistence type="predicted"/>
<dbReference type="InterPro" id="IPR036047">
    <property type="entry name" value="F-box-like_dom_sf"/>
</dbReference>